<organism evidence="2 3">
    <name type="scientific">Marinicauda algicola</name>
    <dbReference type="NCBI Taxonomy" id="2029849"/>
    <lineage>
        <taxon>Bacteria</taxon>
        <taxon>Pseudomonadati</taxon>
        <taxon>Pseudomonadota</taxon>
        <taxon>Alphaproteobacteria</taxon>
        <taxon>Maricaulales</taxon>
        <taxon>Maricaulaceae</taxon>
        <taxon>Marinicauda</taxon>
    </lineage>
</organism>
<dbReference type="Proteomes" id="UP000308054">
    <property type="component" value="Unassembled WGS sequence"/>
</dbReference>
<evidence type="ECO:0000313" key="2">
    <source>
        <dbReference type="EMBL" id="TGY88903.1"/>
    </source>
</evidence>
<dbReference type="RefSeq" id="WP_135995443.1">
    <property type="nucleotide sequence ID" value="NZ_CP071057.1"/>
</dbReference>
<comment type="caution">
    <text evidence="2">The sequence shown here is derived from an EMBL/GenBank/DDBJ whole genome shotgun (WGS) entry which is preliminary data.</text>
</comment>
<evidence type="ECO:0000313" key="3">
    <source>
        <dbReference type="Proteomes" id="UP000308054"/>
    </source>
</evidence>
<gene>
    <name evidence="2" type="ORF">E5163_07130</name>
</gene>
<name>A0A4S2H0K1_9PROT</name>
<reference evidence="2 3" key="1">
    <citation type="journal article" date="2017" name="Int. J. Syst. Evol. Microbiol.">
        <title>Marinicauda algicola sp. nov., isolated from a marine red alga Rhodosorus marinus.</title>
        <authorList>
            <person name="Jeong S.E."/>
            <person name="Jeon S.H."/>
            <person name="Chun B.H."/>
            <person name="Kim D.W."/>
            <person name="Jeon C.O."/>
        </authorList>
    </citation>
    <scope>NUCLEOTIDE SEQUENCE [LARGE SCALE GENOMIC DNA]</scope>
    <source>
        <strain evidence="2 3">JCM 31718</strain>
    </source>
</reference>
<feature type="chain" id="PRO_5020778153" evidence="1">
    <location>
        <begin position="22"/>
        <end position="156"/>
    </location>
</feature>
<feature type="signal peptide" evidence="1">
    <location>
        <begin position="1"/>
        <end position="21"/>
    </location>
</feature>
<protein>
    <submittedName>
        <fullName evidence="2">Peptidase S1</fullName>
    </submittedName>
</protein>
<keyword evidence="3" id="KW-1185">Reference proteome</keyword>
<dbReference type="AlphaFoldDB" id="A0A4S2H0K1"/>
<evidence type="ECO:0000256" key="1">
    <source>
        <dbReference type="SAM" id="SignalP"/>
    </source>
</evidence>
<proteinExistence type="predicted"/>
<accession>A0A4S2H0K1</accession>
<keyword evidence="1" id="KW-0732">Signal</keyword>
<dbReference type="OrthoDB" id="5973611at2"/>
<dbReference type="EMBL" id="SRXW01000002">
    <property type="protein sequence ID" value="TGY88903.1"/>
    <property type="molecule type" value="Genomic_DNA"/>
</dbReference>
<sequence>MFRACLAAGAGLVLAAGAAHAQDPGAAPSFGSIDLSAGFSPDPFTVELRSGGPIDAQRALGGDCRGFIASAPDFSINYGAGETWPLILSVRAEADTALVVNDAAGQWRCDDDSGAGTNPSIRLPNPPSGRYDIWVATYGSSSLEPATLYISELASQ</sequence>